<dbReference type="EMBL" id="JAPAAF010000006">
    <property type="protein sequence ID" value="MCW0482285.1"/>
    <property type="molecule type" value="Genomic_DNA"/>
</dbReference>
<dbReference type="RefSeq" id="WP_282590892.1">
    <property type="nucleotide sequence ID" value="NZ_JAPAAF010000006.1"/>
</dbReference>
<comment type="caution">
    <text evidence="1">The sequence shown here is derived from an EMBL/GenBank/DDBJ whole genome shotgun (WGS) entry which is preliminary data.</text>
</comment>
<accession>A0AA42C9K9</accession>
<dbReference type="Pfam" id="PF09912">
    <property type="entry name" value="DUF2141"/>
    <property type="match status" value="1"/>
</dbReference>
<proteinExistence type="predicted"/>
<reference evidence="1" key="1">
    <citation type="submission" date="2022-10" db="EMBL/GenBank/DDBJ databases">
        <title>Gaoshiqiia sediminis gen. nov., sp. nov., isolated from coastal sediment.</title>
        <authorList>
            <person name="Yu W.X."/>
            <person name="Mu D.S."/>
            <person name="Du J.Z."/>
            <person name="Liang Y.Q."/>
        </authorList>
    </citation>
    <scope>NUCLEOTIDE SEQUENCE</scope>
    <source>
        <strain evidence="1">A06</strain>
    </source>
</reference>
<dbReference type="InterPro" id="IPR018673">
    <property type="entry name" value="DUF2141"/>
</dbReference>
<organism evidence="1 2">
    <name type="scientific">Gaoshiqia sediminis</name>
    <dbReference type="NCBI Taxonomy" id="2986998"/>
    <lineage>
        <taxon>Bacteria</taxon>
        <taxon>Pseudomonadati</taxon>
        <taxon>Bacteroidota</taxon>
        <taxon>Bacteroidia</taxon>
        <taxon>Marinilabiliales</taxon>
        <taxon>Prolixibacteraceae</taxon>
        <taxon>Gaoshiqia</taxon>
    </lineage>
</organism>
<dbReference type="AlphaFoldDB" id="A0AA42C9K9"/>
<name>A0AA42C9K9_9BACT</name>
<dbReference type="Proteomes" id="UP001163821">
    <property type="component" value="Unassembled WGS sequence"/>
</dbReference>
<evidence type="ECO:0000313" key="2">
    <source>
        <dbReference type="Proteomes" id="UP001163821"/>
    </source>
</evidence>
<keyword evidence="2" id="KW-1185">Reference proteome</keyword>
<protein>
    <submittedName>
        <fullName evidence="1">DUF2141 domain-containing protein</fullName>
    </submittedName>
</protein>
<sequence>MKRSLLMRNIAFGLLFTLIGFSYSFRIPSKKGNHSLSVNVESLRNSEGHVMFVLYNTQDALPDKELNKYFKKNRGAITEGSSTATFHQLVPGEYAVSIFHDENNDGEIEKGLFLPKEGLGFSNFQSISPTNKPSFDKASFKLTEDTTIQVKMIYFK</sequence>
<evidence type="ECO:0000313" key="1">
    <source>
        <dbReference type="EMBL" id="MCW0482285.1"/>
    </source>
</evidence>
<gene>
    <name evidence="1" type="ORF">N2K84_06050</name>
</gene>